<dbReference type="GO" id="GO:0003677">
    <property type="term" value="F:DNA binding"/>
    <property type="evidence" value="ECO:0007669"/>
    <property type="project" value="InterPro"/>
</dbReference>
<dbReference type="FunFam" id="1.10.10.60:FF:000007">
    <property type="entry name" value="Two-component response regulator"/>
    <property type="match status" value="1"/>
</dbReference>
<dbReference type="PANTHER" id="PTHR31442">
    <property type="entry name" value="HOMEODOMAIN-LIKE SUPERFAMILY PROTEIN-RELATED"/>
    <property type="match status" value="1"/>
</dbReference>
<evidence type="ECO:0000313" key="6">
    <source>
        <dbReference type="Proteomes" id="UP001417504"/>
    </source>
</evidence>
<dbReference type="Gene3D" id="1.10.10.60">
    <property type="entry name" value="Homeodomain-like"/>
    <property type="match status" value="1"/>
</dbReference>
<keyword evidence="3" id="KW-0804">Transcription</keyword>
<dbReference type="NCBIfam" id="TIGR01557">
    <property type="entry name" value="myb_SHAQKYF"/>
    <property type="match status" value="1"/>
</dbReference>
<dbReference type="SUPFAM" id="SSF46689">
    <property type="entry name" value="Homeodomain-like"/>
    <property type="match status" value="1"/>
</dbReference>
<dbReference type="GO" id="GO:0003700">
    <property type="term" value="F:DNA-binding transcription factor activity"/>
    <property type="evidence" value="ECO:0007669"/>
    <property type="project" value="InterPro"/>
</dbReference>
<accession>A0AAP0J025</accession>
<dbReference type="GO" id="GO:0005634">
    <property type="term" value="C:nucleus"/>
    <property type="evidence" value="ECO:0007669"/>
    <property type="project" value="UniProtKB-SubCell"/>
</dbReference>
<organism evidence="5 6">
    <name type="scientific">Stephania japonica</name>
    <dbReference type="NCBI Taxonomy" id="461633"/>
    <lineage>
        <taxon>Eukaryota</taxon>
        <taxon>Viridiplantae</taxon>
        <taxon>Streptophyta</taxon>
        <taxon>Embryophyta</taxon>
        <taxon>Tracheophyta</taxon>
        <taxon>Spermatophyta</taxon>
        <taxon>Magnoliopsida</taxon>
        <taxon>Ranunculales</taxon>
        <taxon>Menispermaceae</taxon>
        <taxon>Menispermoideae</taxon>
        <taxon>Cissampelideae</taxon>
        <taxon>Stephania</taxon>
    </lineage>
</organism>
<dbReference type="InterPro" id="IPR044841">
    <property type="entry name" value="LUX/BOA-like"/>
</dbReference>
<keyword evidence="6" id="KW-1185">Reference proteome</keyword>
<dbReference type="PANTHER" id="PTHR31442:SF21">
    <property type="entry name" value="TRANSCRIPTION FACTOR BOA-RELATED"/>
    <property type="match status" value="1"/>
</dbReference>
<gene>
    <name evidence="5" type="ORF">Sjap_013534</name>
</gene>
<dbReference type="EMBL" id="JBBNAE010000005">
    <property type="protein sequence ID" value="KAK9123932.1"/>
    <property type="molecule type" value="Genomic_DNA"/>
</dbReference>
<evidence type="ECO:0000256" key="4">
    <source>
        <dbReference type="ARBA" id="ARBA00023242"/>
    </source>
</evidence>
<reference evidence="5 6" key="1">
    <citation type="submission" date="2024-01" db="EMBL/GenBank/DDBJ databases">
        <title>Genome assemblies of Stephania.</title>
        <authorList>
            <person name="Yang L."/>
        </authorList>
    </citation>
    <scope>NUCLEOTIDE SEQUENCE [LARGE SCALE GENOMIC DNA]</scope>
    <source>
        <strain evidence="5">QJT</strain>
        <tissue evidence="5">Leaf</tissue>
    </source>
</reference>
<proteinExistence type="predicted"/>
<evidence type="ECO:0000256" key="2">
    <source>
        <dbReference type="ARBA" id="ARBA00023015"/>
    </source>
</evidence>
<dbReference type="Proteomes" id="UP001417504">
    <property type="component" value="Unassembled WGS sequence"/>
</dbReference>
<name>A0AAP0J025_9MAGN</name>
<dbReference type="InterPro" id="IPR009057">
    <property type="entry name" value="Homeodomain-like_sf"/>
</dbReference>
<sequence length="202" mass="22878">MNEYEEDRINSNNNLEEDQDRILDWEEGLPTAADDLIPLSQLLIPPDLATAFNVSAQSSRTAIEVNRASRLTLSNLRKPNLLASINRSLPYDDPTVIDSEEGEVEEEAVIVKRARRVVWNPLLHKRFVEVVAHLGVEKAVPKAIMCLMNVEGLTRENVASHLQKYRLFLKKRISIDHHDFDQRMPPLMAPPVFGMAAAYGLQ</sequence>
<evidence type="ECO:0000313" key="5">
    <source>
        <dbReference type="EMBL" id="KAK9123932.1"/>
    </source>
</evidence>
<keyword evidence="4" id="KW-0539">Nucleus</keyword>
<protein>
    <recommendedName>
        <fullName evidence="7">HTH myb-type domain-containing protein</fullName>
    </recommendedName>
</protein>
<evidence type="ECO:0000256" key="3">
    <source>
        <dbReference type="ARBA" id="ARBA00023163"/>
    </source>
</evidence>
<keyword evidence="2" id="KW-0805">Transcription regulation</keyword>
<comment type="caution">
    <text evidence="5">The sequence shown here is derived from an EMBL/GenBank/DDBJ whole genome shotgun (WGS) entry which is preliminary data.</text>
</comment>
<evidence type="ECO:0000256" key="1">
    <source>
        <dbReference type="ARBA" id="ARBA00004123"/>
    </source>
</evidence>
<dbReference type="AlphaFoldDB" id="A0AAP0J025"/>
<evidence type="ECO:0008006" key="7">
    <source>
        <dbReference type="Google" id="ProtNLM"/>
    </source>
</evidence>
<comment type="subcellular location">
    <subcellularLocation>
        <location evidence="1">Nucleus</location>
    </subcellularLocation>
</comment>
<dbReference type="InterPro" id="IPR006447">
    <property type="entry name" value="Myb_dom_plants"/>
</dbReference>